<dbReference type="AlphaFoldDB" id="A0A7E4UW33"/>
<evidence type="ECO:0000313" key="5">
    <source>
        <dbReference type="WBParaSite" id="Pan_g13535.t1"/>
    </source>
</evidence>
<evidence type="ECO:0000313" key="4">
    <source>
        <dbReference type="Proteomes" id="UP000492821"/>
    </source>
</evidence>
<protein>
    <submittedName>
        <fullName evidence="5">Nuclear receptor domain-containing protein</fullName>
    </submittedName>
</protein>
<evidence type="ECO:0000256" key="3">
    <source>
        <dbReference type="ARBA" id="ARBA00023242"/>
    </source>
</evidence>
<dbReference type="Gene3D" id="3.30.50.10">
    <property type="entry name" value="Erythroid Transcription Factor GATA-1, subunit A"/>
    <property type="match status" value="1"/>
</dbReference>
<dbReference type="InterPro" id="IPR013088">
    <property type="entry name" value="Znf_NHR/GATA"/>
</dbReference>
<accession>A0A7E4UW33</accession>
<keyword evidence="1" id="KW-0805">Transcription regulation</keyword>
<dbReference type="Proteomes" id="UP000492821">
    <property type="component" value="Unassembled WGS sequence"/>
</dbReference>
<dbReference type="SUPFAM" id="SSF57716">
    <property type="entry name" value="Glucocorticoid receptor-like (DNA-binding domain)"/>
    <property type="match status" value="1"/>
</dbReference>
<reference evidence="5" key="2">
    <citation type="submission" date="2020-10" db="UniProtKB">
        <authorList>
            <consortium name="WormBaseParasite"/>
        </authorList>
    </citation>
    <scope>IDENTIFICATION</scope>
</reference>
<proteinExistence type="predicted"/>
<keyword evidence="2" id="KW-0804">Transcription</keyword>
<evidence type="ECO:0000256" key="2">
    <source>
        <dbReference type="ARBA" id="ARBA00023163"/>
    </source>
</evidence>
<sequence>MYALHDILSDGLKTEVLPDLMPEPKQCSCAICSGNVRRICAACRLKKCVSVGMKESEVLSLGITSLKLAKKQEGKQLCVSSIRENDLALMPTIQKFDHSSNFSAYQNNEWLQQILLAKQSIEHQRGAMLPPKTSSFYDTCILSNVIKQIFNESRLCQVYLTDTGIMNIAKDVVDVVDIVTLQKAFRS</sequence>
<name>A0A7E4UW33_PANRE</name>
<dbReference type="GO" id="GO:0006355">
    <property type="term" value="P:regulation of DNA-templated transcription"/>
    <property type="evidence" value="ECO:0007669"/>
    <property type="project" value="InterPro"/>
</dbReference>
<keyword evidence="4" id="KW-1185">Reference proteome</keyword>
<dbReference type="GO" id="GO:0008270">
    <property type="term" value="F:zinc ion binding"/>
    <property type="evidence" value="ECO:0007669"/>
    <property type="project" value="InterPro"/>
</dbReference>
<organism evidence="4 5">
    <name type="scientific">Panagrellus redivivus</name>
    <name type="common">Microworm</name>
    <dbReference type="NCBI Taxonomy" id="6233"/>
    <lineage>
        <taxon>Eukaryota</taxon>
        <taxon>Metazoa</taxon>
        <taxon>Ecdysozoa</taxon>
        <taxon>Nematoda</taxon>
        <taxon>Chromadorea</taxon>
        <taxon>Rhabditida</taxon>
        <taxon>Tylenchina</taxon>
        <taxon>Panagrolaimomorpha</taxon>
        <taxon>Panagrolaimoidea</taxon>
        <taxon>Panagrolaimidae</taxon>
        <taxon>Panagrellus</taxon>
    </lineage>
</organism>
<reference evidence="4" key="1">
    <citation type="journal article" date="2013" name="Genetics">
        <title>The draft genome and transcriptome of Panagrellus redivivus are shaped by the harsh demands of a free-living lifestyle.</title>
        <authorList>
            <person name="Srinivasan J."/>
            <person name="Dillman A.R."/>
            <person name="Macchietto M.G."/>
            <person name="Heikkinen L."/>
            <person name="Lakso M."/>
            <person name="Fracchia K.M."/>
            <person name="Antoshechkin I."/>
            <person name="Mortazavi A."/>
            <person name="Wong G."/>
            <person name="Sternberg P.W."/>
        </authorList>
    </citation>
    <scope>NUCLEOTIDE SEQUENCE [LARGE SCALE GENOMIC DNA]</scope>
    <source>
        <strain evidence="4">MT8872</strain>
    </source>
</reference>
<dbReference type="WBParaSite" id="Pan_g13535.t1">
    <property type="protein sequence ID" value="Pan_g13535.t1"/>
    <property type="gene ID" value="Pan_g13535"/>
</dbReference>
<keyword evidence="3" id="KW-0539">Nucleus</keyword>
<evidence type="ECO:0000256" key="1">
    <source>
        <dbReference type="ARBA" id="ARBA00023015"/>
    </source>
</evidence>